<sequence length="106" mass="12190">MINNVKGNAVPKKKEEKKKRMSDWNNLNSDETKKSGASCQQRHLRRKKNLSFFVNGGPIDGAVVTHQLSLSRSLYFFFFEYLPLYHSALVNHINQVSPDNNLLINI</sequence>
<name>A0AA39CAV2_9HYME</name>
<reference evidence="2" key="2">
    <citation type="submission" date="2023-03" db="EMBL/GenBank/DDBJ databases">
        <authorList>
            <person name="Inwood S.N."/>
            <person name="Skelly J.G."/>
            <person name="Guhlin J."/>
            <person name="Harrop T.W.R."/>
            <person name="Goldson S.G."/>
            <person name="Dearden P.K."/>
        </authorList>
    </citation>
    <scope>NUCLEOTIDE SEQUENCE</scope>
    <source>
        <strain evidence="2">Irish</strain>
        <tissue evidence="2">Whole body</tissue>
    </source>
</reference>
<reference evidence="2" key="1">
    <citation type="journal article" date="2023" name="bioRxiv">
        <title>Scaffold-level genome assemblies of two parasitoid biocontrol wasps reveal the parthenogenesis mechanism and an associated novel virus.</title>
        <authorList>
            <person name="Inwood S."/>
            <person name="Skelly J."/>
            <person name="Guhlin J."/>
            <person name="Harrop T."/>
            <person name="Goldson S."/>
            <person name="Dearden P."/>
        </authorList>
    </citation>
    <scope>NUCLEOTIDE SEQUENCE</scope>
    <source>
        <strain evidence="2">Irish</strain>
        <tissue evidence="2">Whole body</tissue>
    </source>
</reference>
<evidence type="ECO:0000313" key="2">
    <source>
        <dbReference type="EMBL" id="KAK0160655.1"/>
    </source>
</evidence>
<organism evidence="2 3">
    <name type="scientific">Microctonus aethiopoides</name>
    <dbReference type="NCBI Taxonomy" id="144406"/>
    <lineage>
        <taxon>Eukaryota</taxon>
        <taxon>Metazoa</taxon>
        <taxon>Ecdysozoa</taxon>
        <taxon>Arthropoda</taxon>
        <taxon>Hexapoda</taxon>
        <taxon>Insecta</taxon>
        <taxon>Pterygota</taxon>
        <taxon>Neoptera</taxon>
        <taxon>Endopterygota</taxon>
        <taxon>Hymenoptera</taxon>
        <taxon>Apocrita</taxon>
        <taxon>Ichneumonoidea</taxon>
        <taxon>Braconidae</taxon>
        <taxon>Euphorinae</taxon>
        <taxon>Microctonus</taxon>
    </lineage>
</organism>
<gene>
    <name evidence="2" type="ORF">PV328_008041</name>
</gene>
<keyword evidence="3" id="KW-1185">Reference proteome</keyword>
<dbReference type="AlphaFoldDB" id="A0AA39CAV2"/>
<comment type="caution">
    <text evidence="2">The sequence shown here is derived from an EMBL/GenBank/DDBJ whole genome shotgun (WGS) entry which is preliminary data.</text>
</comment>
<dbReference type="Proteomes" id="UP001168990">
    <property type="component" value="Unassembled WGS sequence"/>
</dbReference>
<feature type="region of interest" description="Disordered" evidence="1">
    <location>
        <begin position="1"/>
        <end position="41"/>
    </location>
</feature>
<dbReference type="EMBL" id="JAQQBS010001423">
    <property type="protein sequence ID" value="KAK0160655.1"/>
    <property type="molecule type" value="Genomic_DNA"/>
</dbReference>
<evidence type="ECO:0000256" key="1">
    <source>
        <dbReference type="SAM" id="MobiDB-lite"/>
    </source>
</evidence>
<evidence type="ECO:0000313" key="3">
    <source>
        <dbReference type="Proteomes" id="UP001168990"/>
    </source>
</evidence>
<protein>
    <submittedName>
        <fullName evidence="2">Uncharacterized protein</fullName>
    </submittedName>
</protein>
<proteinExistence type="predicted"/>
<accession>A0AA39CAV2</accession>
<feature type="compositionally biased region" description="Polar residues" evidence="1">
    <location>
        <begin position="23"/>
        <end position="41"/>
    </location>
</feature>